<reference evidence="1" key="1">
    <citation type="submission" date="2024-09" db="EMBL/GenBank/DDBJ databases">
        <title>Draft Genome Sequences of Neofusicoccum parvum.</title>
        <authorList>
            <person name="Ashida A."/>
            <person name="Camagna M."/>
            <person name="Tanaka A."/>
            <person name="Takemoto D."/>
        </authorList>
    </citation>
    <scope>NUCLEOTIDE SEQUENCE</scope>
    <source>
        <strain evidence="1">PPO83</strain>
    </source>
</reference>
<keyword evidence="2" id="KW-1185">Reference proteome</keyword>
<evidence type="ECO:0000313" key="2">
    <source>
        <dbReference type="Proteomes" id="UP001165186"/>
    </source>
</evidence>
<sequence>MLVYFYYGDYSDTKLDYAITERILLNIEVYTMGDRYEVADTGLCEDACRRIRSLSTSALNKMKTSLHVILQEAYKKTRPGDSFLHPLLVEIAAGNPDELVMDKNFCEAMDTIGEFGWEIPTRQSRYNKALEKDAEKYKTHKLKCPRCKCTVRMFLPAPGFDGWRKNSVHCIVRGDDALFCDWKKAIVKT</sequence>
<evidence type="ECO:0000313" key="1">
    <source>
        <dbReference type="EMBL" id="GME22812.1"/>
    </source>
</evidence>
<proteinExistence type="predicted"/>
<dbReference type="EMBL" id="BSXG01000004">
    <property type="protein sequence ID" value="GME22812.1"/>
    <property type="molecule type" value="Genomic_DNA"/>
</dbReference>
<dbReference type="Proteomes" id="UP001165186">
    <property type="component" value="Unassembled WGS sequence"/>
</dbReference>
<gene>
    <name evidence="1" type="primary">g717</name>
    <name evidence="1" type="ORF">NpPPO83_00000717</name>
</gene>
<accession>A0ACB5RQL3</accession>
<name>A0ACB5RQL3_9PEZI</name>
<protein>
    <submittedName>
        <fullName evidence="1">Uncharacterized protein</fullName>
    </submittedName>
</protein>
<comment type="caution">
    <text evidence="1">The sequence shown here is derived from an EMBL/GenBank/DDBJ whole genome shotgun (WGS) entry which is preliminary data.</text>
</comment>
<organism evidence="1 2">
    <name type="scientific">Neofusicoccum parvum</name>
    <dbReference type="NCBI Taxonomy" id="310453"/>
    <lineage>
        <taxon>Eukaryota</taxon>
        <taxon>Fungi</taxon>
        <taxon>Dikarya</taxon>
        <taxon>Ascomycota</taxon>
        <taxon>Pezizomycotina</taxon>
        <taxon>Dothideomycetes</taxon>
        <taxon>Dothideomycetes incertae sedis</taxon>
        <taxon>Botryosphaeriales</taxon>
        <taxon>Botryosphaeriaceae</taxon>
        <taxon>Neofusicoccum</taxon>
    </lineage>
</organism>